<evidence type="ECO:0000313" key="14">
    <source>
        <dbReference type="Proteomes" id="UP000266091"/>
    </source>
</evidence>
<dbReference type="HAMAP" id="MF_00244">
    <property type="entry name" value="NaMN_adenylyltr"/>
    <property type="match status" value="1"/>
</dbReference>
<evidence type="ECO:0000256" key="3">
    <source>
        <dbReference type="ARBA" id="ARBA00009014"/>
    </source>
</evidence>
<evidence type="ECO:0000256" key="7">
    <source>
        <dbReference type="ARBA" id="ARBA00022741"/>
    </source>
</evidence>
<evidence type="ECO:0000256" key="2">
    <source>
        <dbReference type="ARBA" id="ARBA00005019"/>
    </source>
</evidence>
<evidence type="ECO:0000313" key="13">
    <source>
        <dbReference type="EMBL" id="GBO93469.1"/>
    </source>
</evidence>
<dbReference type="InterPro" id="IPR005248">
    <property type="entry name" value="NadD/NMNAT"/>
</dbReference>
<dbReference type="PANTHER" id="PTHR39321">
    <property type="entry name" value="NICOTINATE-NUCLEOTIDE ADENYLYLTRANSFERASE-RELATED"/>
    <property type="match status" value="1"/>
</dbReference>
<dbReference type="EMBL" id="BGZJ01000001">
    <property type="protein sequence ID" value="GBO93469.1"/>
    <property type="molecule type" value="Genomic_DNA"/>
</dbReference>
<dbReference type="OrthoDB" id="5295945at2"/>
<reference evidence="13 14" key="1">
    <citation type="journal article" date="2018" name="Int. J. Syst. Evol. Microbiol.">
        <title>Mesosutterella multiformis gen. nov., sp. nov., a member of the family Sutterellaceae and Sutterella megalosphaeroides sp. nov., isolated from human faeces.</title>
        <authorList>
            <person name="Sakamoto M."/>
            <person name="Ikeyama N."/>
            <person name="Kunihiro T."/>
            <person name="Iino T."/>
            <person name="Yuki M."/>
            <person name="Ohkuma M."/>
        </authorList>
    </citation>
    <scope>NUCLEOTIDE SEQUENCE [LARGE SCALE GENOMIC DNA]</scope>
    <source>
        <strain evidence="13 14">4NBBH2</strain>
    </source>
</reference>
<dbReference type="NCBIfam" id="TIGR00125">
    <property type="entry name" value="cyt_tran_rel"/>
    <property type="match status" value="1"/>
</dbReference>
<dbReference type="GO" id="GO:0005524">
    <property type="term" value="F:ATP binding"/>
    <property type="evidence" value="ECO:0007669"/>
    <property type="project" value="UniProtKB-KW"/>
</dbReference>
<dbReference type="Proteomes" id="UP000266091">
    <property type="component" value="Unassembled WGS sequence"/>
</dbReference>
<keyword evidence="14" id="KW-1185">Reference proteome</keyword>
<keyword evidence="5 11" id="KW-0808">Transferase</keyword>
<keyword evidence="4 11" id="KW-0662">Pyridine nucleotide biosynthesis</keyword>
<protein>
    <recommendedName>
        <fullName evidence="11">Probable nicotinate-nucleotide adenylyltransferase</fullName>
        <ecNumber evidence="11">2.7.7.18</ecNumber>
    </recommendedName>
    <alternativeName>
        <fullName evidence="11">Deamido-NAD(+) diphosphorylase</fullName>
    </alternativeName>
    <alternativeName>
        <fullName evidence="11">Deamido-NAD(+) pyrophosphorylase</fullName>
    </alternativeName>
    <alternativeName>
        <fullName evidence="11">Nicotinate mononucleotide adenylyltransferase</fullName>
        <shortName evidence="11">NaMN adenylyltransferase</shortName>
    </alternativeName>
</protein>
<comment type="catalytic activity">
    <reaction evidence="10 11">
        <text>nicotinate beta-D-ribonucleotide + ATP + H(+) = deamido-NAD(+) + diphosphate</text>
        <dbReference type="Rhea" id="RHEA:22860"/>
        <dbReference type="ChEBI" id="CHEBI:15378"/>
        <dbReference type="ChEBI" id="CHEBI:30616"/>
        <dbReference type="ChEBI" id="CHEBI:33019"/>
        <dbReference type="ChEBI" id="CHEBI:57502"/>
        <dbReference type="ChEBI" id="CHEBI:58437"/>
        <dbReference type="EC" id="2.7.7.18"/>
    </reaction>
</comment>
<dbReference type="EC" id="2.7.7.18" evidence="11"/>
<comment type="pathway">
    <text evidence="2 11">Cofactor biosynthesis; NAD(+) biosynthesis; deamido-NAD(+) from nicotinate D-ribonucleotide: step 1/1.</text>
</comment>
<keyword evidence="6 11" id="KW-0548">Nucleotidyltransferase</keyword>
<dbReference type="CDD" id="cd02165">
    <property type="entry name" value="NMNAT"/>
    <property type="match status" value="1"/>
</dbReference>
<accession>A0A388SDB4</accession>
<dbReference type="Gene3D" id="3.40.50.620">
    <property type="entry name" value="HUPs"/>
    <property type="match status" value="1"/>
</dbReference>
<dbReference type="AlphaFoldDB" id="A0A388SDB4"/>
<keyword evidence="9 11" id="KW-0520">NAD</keyword>
<comment type="function">
    <text evidence="1 11">Catalyzes the reversible adenylation of nicotinate mononucleotide (NaMN) to nicotinic acid adenine dinucleotide (NaAD).</text>
</comment>
<gene>
    <name evidence="11 13" type="primary">nadD</name>
    <name evidence="13" type="ORF">MESMUL_08230</name>
</gene>
<comment type="similarity">
    <text evidence="3 11">Belongs to the NadD family.</text>
</comment>
<feature type="domain" description="Cytidyltransferase-like" evidence="12">
    <location>
        <begin position="14"/>
        <end position="174"/>
    </location>
</feature>
<dbReference type="NCBIfam" id="TIGR00482">
    <property type="entry name" value="nicotinate (nicotinamide) nucleotide adenylyltransferase"/>
    <property type="match status" value="1"/>
</dbReference>
<evidence type="ECO:0000256" key="4">
    <source>
        <dbReference type="ARBA" id="ARBA00022642"/>
    </source>
</evidence>
<dbReference type="PANTHER" id="PTHR39321:SF3">
    <property type="entry name" value="PHOSPHOPANTETHEINE ADENYLYLTRANSFERASE"/>
    <property type="match status" value="1"/>
</dbReference>
<evidence type="ECO:0000256" key="10">
    <source>
        <dbReference type="ARBA" id="ARBA00048721"/>
    </source>
</evidence>
<dbReference type="InterPro" id="IPR004821">
    <property type="entry name" value="Cyt_trans-like"/>
</dbReference>
<proteinExistence type="inferred from homology"/>
<evidence type="ECO:0000256" key="6">
    <source>
        <dbReference type="ARBA" id="ARBA00022695"/>
    </source>
</evidence>
<dbReference type="Pfam" id="PF01467">
    <property type="entry name" value="CTP_transf_like"/>
    <property type="match status" value="1"/>
</dbReference>
<keyword evidence="7 11" id="KW-0547">Nucleotide-binding</keyword>
<evidence type="ECO:0000256" key="9">
    <source>
        <dbReference type="ARBA" id="ARBA00023027"/>
    </source>
</evidence>
<dbReference type="SUPFAM" id="SSF52374">
    <property type="entry name" value="Nucleotidylyl transferase"/>
    <property type="match status" value="1"/>
</dbReference>
<evidence type="ECO:0000256" key="1">
    <source>
        <dbReference type="ARBA" id="ARBA00002324"/>
    </source>
</evidence>
<evidence type="ECO:0000256" key="11">
    <source>
        <dbReference type="HAMAP-Rule" id="MF_00244"/>
    </source>
</evidence>
<organism evidence="13 14">
    <name type="scientific">Mesosutterella multiformis</name>
    <dbReference type="NCBI Taxonomy" id="2259133"/>
    <lineage>
        <taxon>Bacteria</taxon>
        <taxon>Pseudomonadati</taxon>
        <taxon>Pseudomonadota</taxon>
        <taxon>Betaproteobacteria</taxon>
        <taxon>Burkholderiales</taxon>
        <taxon>Sutterellaceae</taxon>
        <taxon>Mesosutterella</taxon>
    </lineage>
</organism>
<dbReference type="RefSeq" id="WP_116269845.1">
    <property type="nucleotide sequence ID" value="NZ_BGZJ01000001.1"/>
</dbReference>
<name>A0A388SDB4_9BURK</name>
<evidence type="ECO:0000256" key="8">
    <source>
        <dbReference type="ARBA" id="ARBA00022840"/>
    </source>
</evidence>
<evidence type="ECO:0000256" key="5">
    <source>
        <dbReference type="ARBA" id="ARBA00022679"/>
    </source>
</evidence>
<dbReference type="UniPathway" id="UPA00253">
    <property type="reaction ID" value="UER00332"/>
</dbReference>
<comment type="caution">
    <text evidence="13">The sequence shown here is derived from an EMBL/GenBank/DDBJ whole genome shotgun (WGS) entry which is preliminary data.</text>
</comment>
<dbReference type="GO" id="GO:0004515">
    <property type="term" value="F:nicotinate-nucleotide adenylyltransferase activity"/>
    <property type="evidence" value="ECO:0007669"/>
    <property type="project" value="UniProtKB-UniRule"/>
</dbReference>
<evidence type="ECO:0000259" key="12">
    <source>
        <dbReference type="Pfam" id="PF01467"/>
    </source>
</evidence>
<dbReference type="InterPro" id="IPR014729">
    <property type="entry name" value="Rossmann-like_a/b/a_fold"/>
</dbReference>
<dbReference type="GO" id="GO:0009435">
    <property type="term" value="P:NAD+ biosynthetic process"/>
    <property type="evidence" value="ECO:0007669"/>
    <property type="project" value="UniProtKB-UniRule"/>
</dbReference>
<keyword evidence="8 11" id="KW-0067">ATP-binding</keyword>
<accession>A0A401LJN8</accession>
<sequence>MSQDAFEARKGIGLLGGTFDPIHQGHLALAASALEQLKLQQIDFLLAPRPWQKSVLTSVTDRARMIEQAIRGNPRLKLNLTEVFRPGLTYTIDTLKALREKLGGNPVPLVLLMGQDQWANLKTWKSWQALTDYANLAVFNRGKKRLSVPQEITSWAEGKTVPPDLITASPSGSVCFFQMAPHEANSSEIRKLLAEPASLQNAIKLESWLPHGVALYINQHGLYRPKH</sequence>